<dbReference type="InterPro" id="IPR015422">
    <property type="entry name" value="PyrdxlP-dep_Trfase_small"/>
</dbReference>
<comment type="caution">
    <text evidence="5">The sequence shown here is derived from an EMBL/GenBank/DDBJ whole genome shotgun (WGS) entry which is preliminary data.</text>
</comment>
<evidence type="ECO:0000256" key="2">
    <source>
        <dbReference type="ARBA" id="ARBA00022898"/>
    </source>
</evidence>
<keyword evidence="6" id="KW-1185">Reference proteome</keyword>
<dbReference type="Proteomes" id="UP000025061">
    <property type="component" value="Unassembled WGS sequence"/>
</dbReference>
<accession>A0A059FVG6</accession>
<evidence type="ECO:0000313" key="6">
    <source>
        <dbReference type="Proteomes" id="UP000025061"/>
    </source>
</evidence>
<evidence type="ECO:0000256" key="3">
    <source>
        <dbReference type="PIRSR" id="PIRSR001434-2"/>
    </source>
</evidence>
<dbReference type="FunFam" id="3.40.640.10:FF:000046">
    <property type="entry name" value="Cystathionine gamma-lyase"/>
    <property type="match status" value="1"/>
</dbReference>
<dbReference type="PIRSF" id="PIRSF001434">
    <property type="entry name" value="CGS"/>
    <property type="match status" value="1"/>
</dbReference>
<dbReference type="OrthoDB" id="9790858at2"/>
<dbReference type="PANTHER" id="PTHR11808:SF86">
    <property type="entry name" value="METHIONINE GAMMA-LYASE"/>
    <property type="match status" value="1"/>
</dbReference>
<dbReference type="PATRIC" id="fig|1280951.3.peg.1589"/>
<dbReference type="NCBIfam" id="NF005455">
    <property type="entry name" value="PRK07049.1"/>
    <property type="match status" value="1"/>
</dbReference>
<evidence type="ECO:0000256" key="1">
    <source>
        <dbReference type="ARBA" id="ARBA00001933"/>
    </source>
</evidence>
<dbReference type="Pfam" id="PF01053">
    <property type="entry name" value="Cys_Met_Meta_PP"/>
    <property type="match status" value="1"/>
</dbReference>
<feature type="modified residue" description="N6-(pyridoxal phosphate)lysine" evidence="3">
    <location>
        <position position="244"/>
    </location>
</feature>
<dbReference type="InterPro" id="IPR015424">
    <property type="entry name" value="PyrdxlP-dep_Trfase"/>
</dbReference>
<reference evidence="5 6" key="1">
    <citation type="submission" date="2013-04" db="EMBL/GenBank/DDBJ databases">
        <title>Hyphomonas hirschiana VP5 Genome Sequencing.</title>
        <authorList>
            <person name="Lai Q."/>
            <person name="Shao Z."/>
        </authorList>
    </citation>
    <scope>NUCLEOTIDE SEQUENCE [LARGE SCALE GENOMIC DNA]</scope>
    <source>
        <strain evidence="5 6">VP5</strain>
    </source>
</reference>
<organism evidence="5 6">
    <name type="scientific">Hyphomonas hirschiana VP5</name>
    <dbReference type="NCBI Taxonomy" id="1280951"/>
    <lineage>
        <taxon>Bacteria</taxon>
        <taxon>Pseudomonadati</taxon>
        <taxon>Pseudomonadota</taxon>
        <taxon>Alphaproteobacteria</taxon>
        <taxon>Hyphomonadales</taxon>
        <taxon>Hyphomonadaceae</taxon>
        <taxon>Hyphomonas</taxon>
    </lineage>
</organism>
<dbReference type="Gene3D" id="3.40.640.10">
    <property type="entry name" value="Type I PLP-dependent aspartate aminotransferase-like (Major domain)"/>
    <property type="match status" value="1"/>
</dbReference>
<dbReference type="CDD" id="cd00614">
    <property type="entry name" value="CGS_like"/>
    <property type="match status" value="1"/>
</dbReference>
<dbReference type="SUPFAM" id="SSF53383">
    <property type="entry name" value="PLP-dependent transferases"/>
    <property type="match status" value="1"/>
</dbReference>
<proteinExistence type="inferred from homology"/>
<dbReference type="GO" id="GO:0005737">
    <property type="term" value="C:cytoplasm"/>
    <property type="evidence" value="ECO:0007669"/>
    <property type="project" value="TreeGrafter"/>
</dbReference>
<dbReference type="EMBL" id="ARYI01000006">
    <property type="protein sequence ID" value="KCZ94695.1"/>
    <property type="molecule type" value="Genomic_DNA"/>
</dbReference>
<dbReference type="GO" id="GO:0019346">
    <property type="term" value="P:transsulfuration"/>
    <property type="evidence" value="ECO:0007669"/>
    <property type="project" value="InterPro"/>
</dbReference>
<name>A0A059FVG6_9PROT</name>
<dbReference type="AlphaFoldDB" id="A0A059FVG6"/>
<gene>
    <name evidence="5" type="ORF">HHI_07868</name>
</gene>
<dbReference type="RefSeq" id="WP_011648414.1">
    <property type="nucleotide sequence ID" value="NZ_ARYI01000006.1"/>
</dbReference>
<dbReference type="Gene3D" id="3.90.1150.10">
    <property type="entry name" value="Aspartate Aminotransferase, domain 1"/>
    <property type="match status" value="1"/>
</dbReference>
<sequence>MSKPQKSYRKREIAGHTLSPESLVMGFGYDPFMSEGSIKPPIFMTSTFAFKSAREGEALFRRLAGRMEVGDPEDADLIYTRFNNPNMEVLEDRLTLYDDGEAALAFSSGMSAITTALFACAEPGTGILHSSPLYGASEVFIRSFMPDWGVRSAEFDAWSTEDQILKAARDAVARFGPISVIFTESPANPTNALVDIAACARVASILEQETGRRPILMCDNTMMGPVGHKPLKHGADLALYSLTKYVGGHSDLIAGGIVGNDEILTKVRRMRNYLGTMLDAHSCWLLTRSLETVQLRMERAFSNARICANYLKDHPKVARVMYPEFLAAGDPQRKVFEEQCDAAGATFSFDVTGGKEAAFRMLDKLQLIKLAVSLGGTESLMCHPGSTTHSAVPADVRARIGFTDGLIRFSVGIEAPDDLVVDLKQALEHV</sequence>
<evidence type="ECO:0000256" key="4">
    <source>
        <dbReference type="RuleBase" id="RU362118"/>
    </source>
</evidence>
<dbReference type="PANTHER" id="PTHR11808">
    <property type="entry name" value="TRANS-SULFURATION ENZYME FAMILY MEMBER"/>
    <property type="match status" value="1"/>
</dbReference>
<comment type="cofactor">
    <cofactor evidence="1 4">
        <name>pyridoxal 5'-phosphate</name>
        <dbReference type="ChEBI" id="CHEBI:597326"/>
    </cofactor>
</comment>
<comment type="similarity">
    <text evidence="4">Belongs to the trans-sulfuration enzymes family.</text>
</comment>
<dbReference type="InterPro" id="IPR015421">
    <property type="entry name" value="PyrdxlP-dep_Trfase_major"/>
</dbReference>
<evidence type="ECO:0000313" key="5">
    <source>
        <dbReference type="EMBL" id="KCZ94695.1"/>
    </source>
</evidence>
<dbReference type="PROSITE" id="PS00868">
    <property type="entry name" value="CYS_MET_METAB_PP"/>
    <property type="match status" value="1"/>
</dbReference>
<dbReference type="InterPro" id="IPR054542">
    <property type="entry name" value="Cys_met_metab_PP"/>
</dbReference>
<keyword evidence="5" id="KW-0456">Lyase</keyword>
<dbReference type="GO" id="GO:0016846">
    <property type="term" value="F:carbon-sulfur lyase activity"/>
    <property type="evidence" value="ECO:0007669"/>
    <property type="project" value="TreeGrafter"/>
</dbReference>
<protein>
    <submittedName>
        <fullName evidence="5">Methionine gamma-lyase</fullName>
    </submittedName>
</protein>
<keyword evidence="2 3" id="KW-0663">Pyridoxal phosphate</keyword>
<dbReference type="InterPro" id="IPR000277">
    <property type="entry name" value="Cys/Met-Metab_PyrdxlP-dep_enz"/>
</dbReference>
<dbReference type="GO" id="GO:0030170">
    <property type="term" value="F:pyridoxal phosphate binding"/>
    <property type="evidence" value="ECO:0007669"/>
    <property type="project" value="InterPro"/>
</dbReference>